<dbReference type="SUPFAM" id="SSF46565">
    <property type="entry name" value="Chaperone J-domain"/>
    <property type="match status" value="1"/>
</dbReference>
<accession>A0A8S9ZPQ0</accession>
<evidence type="ECO:0000259" key="3">
    <source>
        <dbReference type="PROSITE" id="PS50076"/>
    </source>
</evidence>
<dbReference type="PROSITE" id="PS50076">
    <property type="entry name" value="DNAJ_2"/>
    <property type="match status" value="1"/>
</dbReference>
<dbReference type="InterPro" id="IPR051339">
    <property type="entry name" value="DnaJ_subfamily_B"/>
</dbReference>
<feature type="compositionally biased region" description="Pro residues" evidence="2">
    <location>
        <begin position="133"/>
        <end position="160"/>
    </location>
</feature>
<dbReference type="GO" id="GO:0051082">
    <property type="term" value="F:unfolded protein binding"/>
    <property type="evidence" value="ECO:0007669"/>
    <property type="project" value="InterPro"/>
</dbReference>
<evidence type="ECO:0000313" key="4">
    <source>
        <dbReference type="EMBL" id="KAF7635245.1"/>
    </source>
</evidence>
<keyword evidence="5" id="KW-1185">Reference proteome</keyword>
<evidence type="ECO:0000256" key="2">
    <source>
        <dbReference type="SAM" id="MobiDB-lite"/>
    </source>
</evidence>
<organism evidence="4 5">
    <name type="scientific">Meloidogyne graminicola</name>
    <dbReference type="NCBI Taxonomy" id="189291"/>
    <lineage>
        <taxon>Eukaryota</taxon>
        <taxon>Metazoa</taxon>
        <taxon>Ecdysozoa</taxon>
        <taxon>Nematoda</taxon>
        <taxon>Chromadorea</taxon>
        <taxon>Rhabditida</taxon>
        <taxon>Tylenchina</taxon>
        <taxon>Tylenchomorpha</taxon>
        <taxon>Tylenchoidea</taxon>
        <taxon>Meloidogynidae</taxon>
        <taxon>Meloidogyninae</taxon>
        <taxon>Meloidogyne</taxon>
    </lineage>
</organism>
<dbReference type="Pfam" id="PF00226">
    <property type="entry name" value="DnaJ"/>
    <property type="match status" value="1"/>
</dbReference>
<dbReference type="Proteomes" id="UP000605970">
    <property type="component" value="Unassembled WGS sequence"/>
</dbReference>
<dbReference type="SUPFAM" id="SSF49493">
    <property type="entry name" value="HSP40/DnaJ peptide-binding domain"/>
    <property type="match status" value="2"/>
</dbReference>
<dbReference type="PRINTS" id="PR00625">
    <property type="entry name" value="JDOMAIN"/>
</dbReference>
<protein>
    <submittedName>
        <fullName evidence="4">J domain-containing protein</fullName>
    </submittedName>
</protein>
<dbReference type="AlphaFoldDB" id="A0A8S9ZPQ0"/>
<dbReference type="InterPro" id="IPR036869">
    <property type="entry name" value="J_dom_sf"/>
</dbReference>
<dbReference type="SMART" id="SM00271">
    <property type="entry name" value="DnaJ"/>
    <property type="match status" value="1"/>
</dbReference>
<evidence type="ECO:0000313" key="5">
    <source>
        <dbReference type="Proteomes" id="UP000605970"/>
    </source>
</evidence>
<dbReference type="PANTHER" id="PTHR24078">
    <property type="entry name" value="DNAJ HOMOLOG SUBFAMILY C MEMBER"/>
    <property type="match status" value="1"/>
</dbReference>
<dbReference type="GO" id="GO:0005829">
    <property type="term" value="C:cytosol"/>
    <property type="evidence" value="ECO:0007669"/>
    <property type="project" value="TreeGrafter"/>
</dbReference>
<proteinExistence type="predicted"/>
<dbReference type="EMBL" id="JABEBT010000045">
    <property type="protein sequence ID" value="KAF7635245.1"/>
    <property type="molecule type" value="Genomic_DNA"/>
</dbReference>
<feature type="domain" description="J" evidence="3">
    <location>
        <begin position="8"/>
        <end position="64"/>
    </location>
</feature>
<evidence type="ECO:0000256" key="1">
    <source>
        <dbReference type="ARBA" id="ARBA00023186"/>
    </source>
</evidence>
<keyword evidence="1" id="KW-0143">Chaperone</keyword>
<feature type="region of interest" description="Disordered" evidence="2">
    <location>
        <begin position="108"/>
        <end position="163"/>
    </location>
</feature>
<dbReference type="OrthoDB" id="550424at2759"/>
<gene>
    <name evidence="4" type="ORF">Mgra_00005360</name>
</gene>
<dbReference type="Gene3D" id="1.10.287.110">
    <property type="entry name" value="DnaJ domain"/>
    <property type="match status" value="1"/>
</dbReference>
<comment type="caution">
    <text evidence="4">The sequence shown here is derived from an EMBL/GenBank/DDBJ whole genome shotgun (WGS) entry which is preliminary data.</text>
</comment>
<reference evidence="4" key="1">
    <citation type="journal article" date="2020" name="Ecol. Evol.">
        <title>Genome structure and content of the rice root-knot nematode (Meloidogyne graminicola).</title>
        <authorList>
            <person name="Phan N.T."/>
            <person name="Danchin E.G.J."/>
            <person name="Klopp C."/>
            <person name="Perfus-Barbeoch L."/>
            <person name="Kozlowski D.K."/>
            <person name="Koutsovoulos G.D."/>
            <person name="Lopez-Roques C."/>
            <person name="Bouchez O."/>
            <person name="Zahm M."/>
            <person name="Besnard G."/>
            <person name="Bellafiore S."/>
        </authorList>
    </citation>
    <scope>NUCLEOTIDE SEQUENCE</scope>
    <source>
        <strain evidence="4">VN-18</strain>
    </source>
</reference>
<dbReference type="CDD" id="cd06257">
    <property type="entry name" value="DnaJ"/>
    <property type="match status" value="1"/>
</dbReference>
<dbReference type="GO" id="GO:0006457">
    <property type="term" value="P:protein folding"/>
    <property type="evidence" value="ECO:0007669"/>
    <property type="project" value="InterPro"/>
</dbReference>
<dbReference type="Gene3D" id="2.60.260.20">
    <property type="entry name" value="Urease metallochaperone UreE, N-terminal domain"/>
    <property type="match status" value="2"/>
</dbReference>
<dbReference type="InterPro" id="IPR001623">
    <property type="entry name" value="DnaJ_domain"/>
</dbReference>
<dbReference type="GO" id="GO:0051087">
    <property type="term" value="F:protein-folding chaperone binding"/>
    <property type="evidence" value="ECO:0007669"/>
    <property type="project" value="TreeGrafter"/>
</dbReference>
<dbReference type="InterPro" id="IPR002939">
    <property type="entry name" value="DnaJ_C"/>
</dbReference>
<dbReference type="CDD" id="cd10747">
    <property type="entry name" value="DnaJ_C"/>
    <property type="match status" value="1"/>
</dbReference>
<dbReference type="PANTHER" id="PTHR24078:SF553">
    <property type="entry name" value="DNAJ HOMOLOG SUBFAMILY B MEMBER 5"/>
    <property type="match status" value="1"/>
</dbReference>
<sequence>MTKSVLKDYYEIINVSVTACNEDIKKAYRRQALKLHPDKNKADCAEDKFKKLMKFYLTQQKERLTMLNDVIPQIWPIFSVLLHSIAIQEHLLEMFFNCHTYANRCAHPSNNKDVKGRRNGNFRQSQPFTKFYTPPPNFSTPPPPVPRPTPPQPSSPPPPPKQDEAILYDLKVNLEEICNGTTRKIRIGRELHGVDGILRKEEEVLPIEIKPGWKEGTKITYPKKGDVYPGRIPADIVFMIKEEKHSLFERDGSTLRCNMEIHLSDALIGRVTVPNLGGPDFEINFGKPIQPGTVHWFHSNTYYPYSILGGGLPDRKDECRRGQLVVTFFY</sequence>
<dbReference type="FunFam" id="2.60.260.20:FF:000002">
    <property type="entry name" value="Dnaj homolog subfamily b member"/>
    <property type="match status" value="1"/>
</dbReference>
<dbReference type="InterPro" id="IPR008971">
    <property type="entry name" value="HSP40/DnaJ_pept-bd"/>
</dbReference>
<dbReference type="Pfam" id="PF01556">
    <property type="entry name" value="DnaJ_C"/>
    <property type="match status" value="1"/>
</dbReference>
<name>A0A8S9ZPQ0_9BILA</name>